<evidence type="ECO:0000256" key="1">
    <source>
        <dbReference type="ARBA" id="ARBA00022679"/>
    </source>
</evidence>
<feature type="domain" description="N-acetyltransferase" evidence="3">
    <location>
        <begin position="4"/>
        <end position="149"/>
    </location>
</feature>
<sequence>MTELIFRKAATADLDAIIALLADDILGASRENAEKQVYIDAFHAIDTDPNQFLAVAEENGRITGTLQLTFIPGLSRSGMKRGQIEAMRIASDRRGEGLGEAMFEWAIEKCRKEGCGLVQLTTDRKRPDAHRFYERLGFEASHIGYKLQL</sequence>
<dbReference type="Proteomes" id="UP000293874">
    <property type="component" value="Unassembled WGS sequence"/>
</dbReference>
<proteinExistence type="predicted"/>
<dbReference type="Gene3D" id="3.40.630.30">
    <property type="match status" value="1"/>
</dbReference>
<gene>
    <name evidence="4" type="ORF">EV199_0814</name>
</gene>
<dbReference type="InterPro" id="IPR000182">
    <property type="entry name" value="GNAT_dom"/>
</dbReference>
<dbReference type="OrthoDB" id="9792929at2"/>
<dbReference type="Pfam" id="PF00583">
    <property type="entry name" value="Acetyltransf_1"/>
    <property type="match status" value="1"/>
</dbReference>
<evidence type="ECO:0000313" key="4">
    <source>
        <dbReference type="EMBL" id="RZS74962.1"/>
    </source>
</evidence>
<dbReference type="EMBL" id="SGXA01000001">
    <property type="protein sequence ID" value="RZS74962.1"/>
    <property type="molecule type" value="Genomic_DNA"/>
</dbReference>
<dbReference type="InterPro" id="IPR016181">
    <property type="entry name" value="Acyl_CoA_acyltransferase"/>
</dbReference>
<name>A0A4Q7N1A3_9BACT</name>
<dbReference type="PROSITE" id="PS51186">
    <property type="entry name" value="GNAT"/>
    <property type="match status" value="1"/>
</dbReference>
<dbReference type="SUPFAM" id="SSF55729">
    <property type="entry name" value="Acyl-CoA N-acyltransferases (Nat)"/>
    <property type="match status" value="1"/>
</dbReference>
<dbReference type="PANTHER" id="PTHR43877">
    <property type="entry name" value="AMINOALKYLPHOSPHONATE N-ACETYLTRANSFERASE-RELATED-RELATED"/>
    <property type="match status" value="1"/>
</dbReference>
<keyword evidence="5" id="KW-1185">Reference proteome</keyword>
<organism evidence="4 5">
    <name type="scientific">Pseudobacter ginsenosidimutans</name>
    <dbReference type="NCBI Taxonomy" id="661488"/>
    <lineage>
        <taxon>Bacteria</taxon>
        <taxon>Pseudomonadati</taxon>
        <taxon>Bacteroidota</taxon>
        <taxon>Chitinophagia</taxon>
        <taxon>Chitinophagales</taxon>
        <taxon>Chitinophagaceae</taxon>
        <taxon>Pseudobacter</taxon>
    </lineage>
</organism>
<keyword evidence="1 4" id="KW-0808">Transferase</keyword>
<evidence type="ECO:0000313" key="5">
    <source>
        <dbReference type="Proteomes" id="UP000293874"/>
    </source>
</evidence>
<comment type="caution">
    <text evidence="4">The sequence shown here is derived from an EMBL/GenBank/DDBJ whole genome shotgun (WGS) entry which is preliminary data.</text>
</comment>
<protein>
    <submittedName>
        <fullName evidence="4">N-acetylglutamate synthase-like GNAT family acetyltransferase</fullName>
    </submittedName>
</protein>
<accession>A0A4Q7N1A3</accession>
<dbReference type="PANTHER" id="PTHR43877:SF2">
    <property type="entry name" value="AMINOALKYLPHOSPHONATE N-ACETYLTRANSFERASE-RELATED"/>
    <property type="match status" value="1"/>
</dbReference>
<dbReference type="InterPro" id="IPR050832">
    <property type="entry name" value="Bact_Acetyltransf"/>
</dbReference>
<evidence type="ECO:0000256" key="2">
    <source>
        <dbReference type="ARBA" id="ARBA00023315"/>
    </source>
</evidence>
<dbReference type="CDD" id="cd04301">
    <property type="entry name" value="NAT_SF"/>
    <property type="match status" value="1"/>
</dbReference>
<dbReference type="GO" id="GO:0016747">
    <property type="term" value="F:acyltransferase activity, transferring groups other than amino-acyl groups"/>
    <property type="evidence" value="ECO:0007669"/>
    <property type="project" value="InterPro"/>
</dbReference>
<dbReference type="AlphaFoldDB" id="A0A4Q7N1A3"/>
<reference evidence="4 5" key="1">
    <citation type="submission" date="2019-02" db="EMBL/GenBank/DDBJ databases">
        <title>Genomic Encyclopedia of Type Strains, Phase IV (KMG-IV): sequencing the most valuable type-strain genomes for metagenomic binning, comparative biology and taxonomic classification.</title>
        <authorList>
            <person name="Goeker M."/>
        </authorList>
    </citation>
    <scope>NUCLEOTIDE SEQUENCE [LARGE SCALE GENOMIC DNA]</scope>
    <source>
        <strain evidence="4 5">DSM 18116</strain>
    </source>
</reference>
<evidence type="ECO:0000259" key="3">
    <source>
        <dbReference type="PROSITE" id="PS51186"/>
    </source>
</evidence>
<dbReference type="RefSeq" id="WP_130539380.1">
    <property type="nucleotide sequence ID" value="NZ_CP042431.1"/>
</dbReference>
<keyword evidence="2" id="KW-0012">Acyltransferase</keyword>